<keyword evidence="3" id="KW-1185">Reference proteome</keyword>
<dbReference type="Pfam" id="PF20236">
    <property type="entry name" value="DUF6593"/>
    <property type="match status" value="1"/>
</dbReference>
<evidence type="ECO:0000313" key="3">
    <source>
        <dbReference type="Proteomes" id="UP000030669"/>
    </source>
</evidence>
<dbReference type="InterPro" id="IPR046528">
    <property type="entry name" value="DUF6593"/>
</dbReference>
<feature type="non-terminal residue" evidence="2">
    <location>
        <position position="1"/>
    </location>
</feature>
<reference evidence="2 3" key="1">
    <citation type="journal article" date="2012" name="Science">
        <title>The Paleozoic origin of enzymatic lignin decomposition reconstructed from 31 fungal genomes.</title>
        <authorList>
            <person name="Floudas D."/>
            <person name="Binder M."/>
            <person name="Riley R."/>
            <person name="Barry K."/>
            <person name="Blanchette R.A."/>
            <person name="Henrissat B."/>
            <person name="Martinez A.T."/>
            <person name="Otillar R."/>
            <person name="Spatafora J.W."/>
            <person name="Yadav J.S."/>
            <person name="Aerts A."/>
            <person name="Benoit I."/>
            <person name="Boyd A."/>
            <person name="Carlson A."/>
            <person name="Copeland A."/>
            <person name="Coutinho P.M."/>
            <person name="de Vries R.P."/>
            <person name="Ferreira P."/>
            <person name="Findley K."/>
            <person name="Foster B."/>
            <person name="Gaskell J."/>
            <person name="Glotzer D."/>
            <person name="Gorecki P."/>
            <person name="Heitman J."/>
            <person name="Hesse C."/>
            <person name="Hori C."/>
            <person name="Igarashi K."/>
            <person name="Jurgens J.A."/>
            <person name="Kallen N."/>
            <person name="Kersten P."/>
            <person name="Kohler A."/>
            <person name="Kuees U."/>
            <person name="Kumar T.K.A."/>
            <person name="Kuo A."/>
            <person name="LaButti K."/>
            <person name="Larrondo L.F."/>
            <person name="Lindquist E."/>
            <person name="Ling A."/>
            <person name="Lombard V."/>
            <person name="Lucas S."/>
            <person name="Lundell T."/>
            <person name="Martin R."/>
            <person name="McLaughlin D.J."/>
            <person name="Morgenstern I."/>
            <person name="Morin E."/>
            <person name="Murat C."/>
            <person name="Nagy L.G."/>
            <person name="Nolan M."/>
            <person name="Ohm R.A."/>
            <person name="Patyshakuliyeva A."/>
            <person name="Rokas A."/>
            <person name="Ruiz-Duenas F.J."/>
            <person name="Sabat G."/>
            <person name="Salamov A."/>
            <person name="Samejima M."/>
            <person name="Schmutz J."/>
            <person name="Slot J.C."/>
            <person name="St John F."/>
            <person name="Stenlid J."/>
            <person name="Sun H."/>
            <person name="Sun S."/>
            <person name="Syed K."/>
            <person name="Tsang A."/>
            <person name="Wiebenga A."/>
            <person name="Young D."/>
            <person name="Pisabarro A."/>
            <person name="Eastwood D.C."/>
            <person name="Martin F."/>
            <person name="Cullen D."/>
            <person name="Grigoriev I.V."/>
            <person name="Hibbett D.S."/>
        </authorList>
    </citation>
    <scope>NUCLEOTIDE SEQUENCE [LARGE SCALE GENOMIC DNA]</scope>
    <source>
        <strain evidence="2 3">ATCC 11539</strain>
    </source>
</reference>
<evidence type="ECO:0000313" key="2">
    <source>
        <dbReference type="EMBL" id="EPQ54200.1"/>
    </source>
</evidence>
<dbReference type="OMA" id="WEWREIR"/>
<dbReference type="Proteomes" id="UP000030669">
    <property type="component" value="Unassembled WGS sequence"/>
</dbReference>
<evidence type="ECO:0000259" key="1">
    <source>
        <dbReference type="Pfam" id="PF20236"/>
    </source>
</evidence>
<organism evidence="2 3">
    <name type="scientific">Gloeophyllum trabeum (strain ATCC 11539 / FP-39264 / Madison 617)</name>
    <name type="common">Brown rot fungus</name>
    <dbReference type="NCBI Taxonomy" id="670483"/>
    <lineage>
        <taxon>Eukaryota</taxon>
        <taxon>Fungi</taxon>
        <taxon>Dikarya</taxon>
        <taxon>Basidiomycota</taxon>
        <taxon>Agaricomycotina</taxon>
        <taxon>Agaricomycetes</taxon>
        <taxon>Gloeophyllales</taxon>
        <taxon>Gloeophyllaceae</taxon>
        <taxon>Gloeophyllum</taxon>
    </lineage>
</organism>
<dbReference type="OrthoDB" id="3256331at2759"/>
<name>S7RIN6_GLOTA</name>
<dbReference type="EMBL" id="KB469304">
    <property type="protein sequence ID" value="EPQ54200.1"/>
    <property type="molecule type" value="Genomic_DNA"/>
</dbReference>
<feature type="domain" description="DUF6593" evidence="1">
    <location>
        <begin position="14"/>
        <end position="178"/>
    </location>
</feature>
<protein>
    <recommendedName>
        <fullName evidence="1">DUF6593 domain-containing protein</fullName>
    </recommendedName>
</protein>
<accession>S7RIN6</accession>
<dbReference type="GeneID" id="19306278"/>
<sequence length="201" mass="22127">QTNMPLVELVFQPDNPCNTNIFSSRSGDIDDEPLYTVSTDFSGKNPVTFVKDALGRVLGSAEWRDSIRGDKITLGEGANAVDATGWLKKSMVPLKDTVRFEDGRGGKYKWKGNRPGLSLELYAEDDKSQPIARFHKSRTDRTTSPPTMSPAKLVVSDRAQTVLDMVAISFLFLEKNRRVNDRASQSRADALGTRFGAGNIG</sequence>
<dbReference type="AlphaFoldDB" id="S7RIN6"/>
<dbReference type="RefSeq" id="XP_007867244.1">
    <property type="nucleotide sequence ID" value="XM_007869053.1"/>
</dbReference>
<dbReference type="HOGENOM" id="CLU_084280_0_0_1"/>
<proteinExistence type="predicted"/>
<gene>
    <name evidence="2" type="ORF">GLOTRDRAFT_44489</name>
</gene>
<dbReference type="eggNOG" id="ENOG502SS3D">
    <property type="taxonomic scope" value="Eukaryota"/>
</dbReference>
<dbReference type="KEGG" id="gtr:GLOTRDRAFT_44489"/>